<organism evidence="1 2">
    <name type="scientific">Gossypium raimondii</name>
    <name type="common">Peruvian cotton</name>
    <name type="synonym">Gossypium klotzschianum subsp. raimondii</name>
    <dbReference type="NCBI Taxonomy" id="29730"/>
    <lineage>
        <taxon>Eukaryota</taxon>
        <taxon>Viridiplantae</taxon>
        <taxon>Streptophyta</taxon>
        <taxon>Embryophyta</taxon>
        <taxon>Tracheophyta</taxon>
        <taxon>Spermatophyta</taxon>
        <taxon>Magnoliopsida</taxon>
        <taxon>eudicotyledons</taxon>
        <taxon>Gunneridae</taxon>
        <taxon>Pentapetalae</taxon>
        <taxon>rosids</taxon>
        <taxon>malvids</taxon>
        <taxon>Malvales</taxon>
        <taxon>Malvaceae</taxon>
        <taxon>Malvoideae</taxon>
        <taxon>Gossypium</taxon>
    </lineage>
</organism>
<proteinExistence type="predicted"/>
<dbReference type="AlphaFoldDB" id="A0A0D2S3T9"/>
<keyword evidence="2" id="KW-1185">Reference proteome</keyword>
<reference evidence="1 2" key="1">
    <citation type="journal article" date="2012" name="Nature">
        <title>Repeated polyploidization of Gossypium genomes and the evolution of spinnable cotton fibres.</title>
        <authorList>
            <person name="Paterson A.H."/>
            <person name="Wendel J.F."/>
            <person name="Gundlach H."/>
            <person name="Guo H."/>
            <person name="Jenkins J."/>
            <person name="Jin D."/>
            <person name="Llewellyn D."/>
            <person name="Showmaker K.C."/>
            <person name="Shu S."/>
            <person name="Udall J."/>
            <person name="Yoo M.J."/>
            <person name="Byers R."/>
            <person name="Chen W."/>
            <person name="Doron-Faigenboim A."/>
            <person name="Duke M.V."/>
            <person name="Gong L."/>
            <person name="Grimwood J."/>
            <person name="Grover C."/>
            <person name="Grupp K."/>
            <person name="Hu G."/>
            <person name="Lee T.H."/>
            <person name="Li J."/>
            <person name="Lin L."/>
            <person name="Liu T."/>
            <person name="Marler B.S."/>
            <person name="Page J.T."/>
            <person name="Roberts A.W."/>
            <person name="Romanel E."/>
            <person name="Sanders W.S."/>
            <person name="Szadkowski E."/>
            <person name="Tan X."/>
            <person name="Tang H."/>
            <person name="Xu C."/>
            <person name="Wang J."/>
            <person name="Wang Z."/>
            <person name="Zhang D."/>
            <person name="Zhang L."/>
            <person name="Ashrafi H."/>
            <person name="Bedon F."/>
            <person name="Bowers J.E."/>
            <person name="Brubaker C.L."/>
            <person name="Chee P.W."/>
            <person name="Das S."/>
            <person name="Gingle A.R."/>
            <person name="Haigler C.H."/>
            <person name="Harker D."/>
            <person name="Hoffmann L.V."/>
            <person name="Hovav R."/>
            <person name="Jones D.C."/>
            <person name="Lemke C."/>
            <person name="Mansoor S."/>
            <person name="ur Rahman M."/>
            <person name="Rainville L.N."/>
            <person name="Rambani A."/>
            <person name="Reddy U.K."/>
            <person name="Rong J.K."/>
            <person name="Saranga Y."/>
            <person name="Scheffler B.E."/>
            <person name="Scheffler J.A."/>
            <person name="Stelly D.M."/>
            <person name="Triplett B.A."/>
            <person name="Van Deynze A."/>
            <person name="Vaslin M.F."/>
            <person name="Waghmare V.N."/>
            <person name="Walford S.A."/>
            <person name="Wright R.J."/>
            <person name="Zaki E.A."/>
            <person name="Zhang T."/>
            <person name="Dennis E.S."/>
            <person name="Mayer K.F."/>
            <person name="Peterson D.G."/>
            <person name="Rokhsar D.S."/>
            <person name="Wang X."/>
            <person name="Schmutz J."/>
        </authorList>
    </citation>
    <scope>NUCLEOTIDE SEQUENCE [LARGE SCALE GENOMIC DNA]</scope>
</reference>
<dbReference type="Proteomes" id="UP000032304">
    <property type="component" value="Chromosome 7"/>
</dbReference>
<accession>A0A0D2S3T9</accession>
<name>A0A0D2S3T9_GOSRA</name>
<evidence type="ECO:0000313" key="1">
    <source>
        <dbReference type="EMBL" id="KJB38969.1"/>
    </source>
</evidence>
<gene>
    <name evidence="1" type="ORF">B456_007G031600</name>
</gene>
<protein>
    <submittedName>
        <fullName evidence="1">Uncharacterized protein</fullName>
    </submittedName>
</protein>
<dbReference type="EMBL" id="CM001746">
    <property type="protein sequence ID" value="KJB38969.1"/>
    <property type="molecule type" value="Genomic_DNA"/>
</dbReference>
<dbReference type="Gramene" id="KJB38969">
    <property type="protein sequence ID" value="KJB38969"/>
    <property type="gene ID" value="B456_007G031600"/>
</dbReference>
<evidence type="ECO:0000313" key="2">
    <source>
        <dbReference type="Proteomes" id="UP000032304"/>
    </source>
</evidence>
<sequence>MSVIFRPSCTLPFPISFSFRRIMSILFSLSLTISVFCRSSCRGSLPARDSWPCVPRFSSGCPHSLSSWRRLHHGSPLNGARWNPNLFATAGCSYFW</sequence>